<accession>A0A6J4LQI3</accession>
<dbReference type="EMBL" id="CADCTS010000472">
    <property type="protein sequence ID" value="CAA9335293.1"/>
    <property type="molecule type" value="Genomic_DNA"/>
</dbReference>
<feature type="region of interest" description="Disordered" evidence="1">
    <location>
        <begin position="1"/>
        <end position="27"/>
    </location>
</feature>
<feature type="compositionally biased region" description="Basic residues" evidence="1">
    <location>
        <begin position="218"/>
        <end position="227"/>
    </location>
</feature>
<feature type="compositionally biased region" description="Basic residues" evidence="1">
    <location>
        <begin position="160"/>
        <end position="197"/>
    </location>
</feature>
<feature type="compositionally biased region" description="Basic and acidic residues" evidence="1">
    <location>
        <begin position="198"/>
        <end position="209"/>
    </location>
</feature>
<name>A0A6J4LQI3_9ACTN</name>
<feature type="region of interest" description="Disordered" evidence="1">
    <location>
        <begin position="51"/>
        <end position="227"/>
    </location>
</feature>
<evidence type="ECO:0000256" key="1">
    <source>
        <dbReference type="SAM" id="MobiDB-lite"/>
    </source>
</evidence>
<reference evidence="2" key="1">
    <citation type="submission" date="2020-02" db="EMBL/GenBank/DDBJ databases">
        <authorList>
            <person name="Meier V. D."/>
        </authorList>
    </citation>
    <scope>NUCLEOTIDE SEQUENCE</scope>
    <source>
        <strain evidence="2">AVDCRST_MAG48</strain>
    </source>
</reference>
<sequence length="227" mass="26035">ELPGRRRAPDADAAPVLVRPRGHHQHAGALRAVGRRLHHLRRVRAVRDPARGLAAVHRRRADRSRGDRPLDGLRLRRAHGGRGARQRRRLRPGTAGRPAPLPRADRPDGPDLQALLRGEDPHLPRPLWQPRADPGPVRAHRAHLRHPGRRGQPDELPPLHRLHRHRRRALGRRRHRARLLPRKHPVHQEQHRRRADPHRRGLADPDGHRVPAGPPSPPHRRHPHRGV</sequence>
<evidence type="ECO:0000313" key="2">
    <source>
        <dbReference type="EMBL" id="CAA9335293.1"/>
    </source>
</evidence>
<organism evidence="2">
    <name type="scientific">uncultured Friedmanniella sp</name>
    <dbReference type="NCBI Taxonomy" id="335381"/>
    <lineage>
        <taxon>Bacteria</taxon>
        <taxon>Bacillati</taxon>
        <taxon>Actinomycetota</taxon>
        <taxon>Actinomycetes</taxon>
        <taxon>Propionibacteriales</taxon>
        <taxon>Nocardioidaceae</taxon>
        <taxon>Friedmanniella</taxon>
        <taxon>environmental samples</taxon>
    </lineage>
</organism>
<feature type="compositionally biased region" description="Basic and acidic residues" evidence="1">
    <location>
        <begin position="63"/>
        <end position="74"/>
    </location>
</feature>
<protein>
    <submittedName>
        <fullName evidence="2">DedA protein</fullName>
    </submittedName>
</protein>
<gene>
    <name evidence="2" type="ORF">AVDCRST_MAG48-3346</name>
</gene>
<feature type="non-terminal residue" evidence="2">
    <location>
        <position position="1"/>
    </location>
</feature>
<proteinExistence type="predicted"/>
<feature type="non-terminal residue" evidence="2">
    <location>
        <position position="227"/>
    </location>
</feature>
<feature type="compositionally biased region" description="Basic residues" evidence="1">
    <location>
        <begin position="75"/>
        <end position="91"/>
    </location>
</feature>
<dbReference type="AlphaFoldDB" id="A0A6J4LQI3"/>
<feature type="compositionally biased region" description="Basic residues" evidence="1">
    <location>
        <begin position="138"/>
        <end position="149"/>
    </location>
</feature>